<dbReference type="EMBL" id="CP015578">
    <property type="protein sequence ID" value="ARQ98215.1"/>
    <property type="molecule type" value="Genomic_DNA"/>
</dbReference>
<evidence type="ECO:0000313" key="10">
    <source>
        <dbReference type="Proteomes" id="UP000202031"/>
    </source>
</evidence>
<dbReference type="InterPro" id="IPR013482">
    <property type="entry name" value="Molybde_CF_guanTrfase"/>
</dbReference>
<protein>
    <submittedName>
        <fullName evidence="9">Molybdenum cofactor guanylyltransferase protein A</fullName>
        <ecNumber evidence="9">2.7.7.77</ecNumber>
    </submittedName>
</protein>
<dbReference type="RefSeq" id="WP_096016509.1">
    <property type="nucleotide sequence ID" value="NZ_CP015578.1"/>
</dbReference>
<evidence type="ECO:0000256" key="6">
    <source>
        <dbReference type="ARBA" id="ARBA00023134"/>
    </source>
</evidence>
<gene>
    <name evidence="9" type="primary">mobA</name>
    <name evidence="9" type="ORF">CLAN_1500</name>
</gene>
<dbReference type="GO" id="GO:0005525">
    <property type="term" value="F:GTP binding"/>
    <property type="evidence" value="ECO:0007669"/>
    <property type="project" value="UniProtKB-KW"/>
</dbReference>
<dbReference type="Gene3D" id="3.90.550.10">
    <property type="entry name" value="Spore Coat Polysaccharide Biosynthesis Protein SpsA, Chain A"/>
    <property type="match status" value="1"/>
</dbReference>
<keyword evidence="1" id="KW-0963">Cytoplasm</keyword>
<dbReference type="InterPro" id="IPR025877">
    <property type="entry name" value="MobA-like_NTP_Trfase"/>
</dbReference>
<dbReference type="GO" id="GO:0046872">
    <property type="term" value="F:metal ion binding"/>
    <property type="evidence" value="ECO:0007669"/>
    <property type="project" value="UniProtKB-KW"/>
</dbReference>
<evidence type="ECO:0000256" key="2">
    <source>
        <dbReference type="ARBA" id="ARBA00022679"/>
    </source>
</evidence>
<dbReference type="PANTHER" id="PTHR19136:SF81">
    <property type="entry name" value="MOLYBDENUM COFACTOR GUANYLYLTRANSFERASE"/>
    <property type="match status" value="1"/>
</dbReference>
<dbReference type="GO" id="GO:0006777">
    <property type="term" value="P:Mo-molybdopterin cofactor biosynthetic process"/>
    <property type="evidence" value="ECO:0007669"/>
    <property type="project" value="UniProtKB-KW"/>
</dbReference>
<evidence type="ECO:0000256" key="5">
    <source>
        <dbReference type="ARBA" id="ARBA00022842"/>
    </source>
</evidence>
<evidence type="ECO:0000313" key="9">
    <source>
        <dbReference type="EMBL" id="ARQ98215.1"/>
    </source>
</evidence>
<keyword evidence="3" id="KW-0479">Metal-binding</keyword>
<keyword evidence="2 9" id="KW-0808">Transferase</keyword>
<dbReference type="CDD" id="cd02503">
    <property type="entry name" value="MobA"/>
    <property type="match status" value="1"/>
</dbReference>
<reference evidence="10" key="2">
    <citation type="journal article" date="2017" name="Genome Biol. Evol.">
        <title>Comparative genomic analysis identifies a Campylobacter clade deficient in selenium metabolism.</title>
        <authorList>
            <person name="Miller W.G."/>
            <person name="Yee E."/>
            <person name="Lopes B.S."/>
            <person name="Chapman M.H."/>
            <person name="Huynh S."/>
            <person name="Bono J.L."/>
            <person name="Parker C.T."/>
            <person name="Strachan N.J.C."/>
            <person name="Forbes K.J."/>
        </authorList>
    </citation>
    <scope>NUCLEOTIDE SEQUENCE [LARGE SCALE GENOMIC DNA]</scope>
    <source>
        <strain evidence="10">NCTC 13004</strain>
    </source>
</reference>
<name>A0A1X9SPV0_9BACT</name>
<dbReference type="Pfam" id="PF12804">
    <property type="entry name" value="NTP_transf_3"/>
    <property type="match status" value="1"/>
</dbReference>
<dbReference type="InterPro" id="IPR029044">
    <property type="entry name" value="Nucleotide-diphossugar_trans"/>
</dbReference>
<keyword evidence="9" id="KW-0548">Nucleotidyltransferase</keyword>
<dbReference type="Proteomes" id="UP000202031">
    <property type="component" value="Chromosome"/>
</dbReference>
<keyword evidence="5" id="KW-0460">Magnesium</keyword>
<accession>A0A1X9SPV0</accession>
<organism evidence="9 10">
    <name type="scientific">Campylobacter lanienae NCTC 13004</name>
    <dbReference type="NCBI Taxonomy" id="1031753"/>
    <lineage>
        <taxon>Bacteria</taxon>
        <taxon>Pseudomonadati</taxon>
        <taxon>Campylobacterota</taxon>
        <taxon>Epsilonproteobacteria</taxon>
        <taxon>Campylobacterales</taxon>
        <taxon>Campylobacteraceae</taxon>
        <taxon>Campylobacter</taxon>
    </lineage>
</organism>
<proteinExistence type="predicted"/>
<reference evidence="10" key="1">
    <citation type="journal article" date="2017" name="Genome Biol. Evol.">
        <title>Comparative Genomic Analysis Identifies a Campylobacter Clade Deficient in Selenium Metabolism.</title>
        <authorList>
            <person name="Miller W.G."/>
            <person name="Yee E."/>
            <person name="Lopes B.S."/>
            <person name="Chapman M.H."/>
            <person name="Huynh S."/>
            <person name="Bono J.L."/>
            <person name="Parker C.T."/>
            <person name="Strachan N.J.C."/>
            <person name="Forbes K.J."/>
        </authorList>
    </citation>
    <scope>NUCLEOTIDE SEQUENCE [LARGE SCALE GENOMIC DNA]</scope>
    <source>
        <strain evidence="10">NCTC 13004</strain>
    </source>
</reference>
<sequence>MKNALILAGGKSSRMGVDKTTLEFGGFASITHFLFFRLNAIFDEVKVAAKGEKFRPPLPVLVDDFAEFAPIFVIANLDKYYNDPVFIIAADTPLIEAKTIYELSNSNSLVTLASDGEHLHYLCGFYHPKIAPVARQMIQNGDLRLSNLAKRSEFKSIKFENSKQFFNINTKDDYEKAKLYSSNFI</sequence>
<dbReference type="PANTHER" id="PTHR19136">
    <property type="entry name" value="MOLYBDENUM COFACTOR GUANYLYLTRANSFERASE"/>
    <property type="match status" value="1"/>
</dbReference>
<dbReference type="GeneID" id="46921964"/>
<dbReference type="GO" id="GO:0061603">
    <property type="term" value="F:molybdenum cofactor guanylyltransferase activity"/>
    <property type="evidence" value="ECO:0007669"/>
    <property type="project" value="UniProtKB-EC"/>
</dbReference>
<evidence type="ECO:0000259" key="8">
    <source>
        <dbReference type="Pfam" id="PF12804"/>
    </source>
</evidence>
<evidence type="ECO:0000256" key="3">
    <source>
        <dbReference type="ARBA" id="ARBA00022723"/>
    </source>
</evidence>
<keyword evidence="7" id="KW-0501">Molybdenum cofactor biosynthesis</keyword>
<evidence type="ECO:0000256" key="7">
    <source>
        <dbReference type="ARBA" id="ARBA00023150"/>
    </source>
</evidence>
<dbReference type="AlphaFoldDB" id="A0A1X9SPV0"/>
<dbReference type="EC" id="2.7.7.77" evidence="9"/>
<evidence type="ECO:0000256" key="4">
    <source>
        <dbReference type="ARBA" id="ARBA00022741"/>
    </source>
</evidence>
<evidence type="ECO:0000256" key="1">
    <source>
        <dbReference type="ARBA" id="ARBA00022490"/>
    </source>
</evidence>
<dbReference type="SUPFAM" id="SSF53448">
    <property type="entry name" value="Nucleotide-diphospho-sugar transferases"/>
    <property type="match status" value="1"/>
</dbReference>
<dbReference type="KEGG" id="clx:CLAN_1500"/>
<keyword evidence="4" id="KW-0547">Nucleotide-binding</keyword>
<keyword evidence="6" id="KW-0342">GTP-binding</keyword>
<feature type="domain" description="MobA-like NTP transferase" evidence="8">
    <location>
        <begin position="4"/>
        <end position="144"/>
    </location>
</feature>